<feature type="compositionally biased region" description="Basic and acidic residues" evidence="1">
    <location>
        <begin position="203"/>
        <end position="220"/>
    </location>
</feature>
<reference evidence="2 3" key="1">
    <citation type="journal article" date="2009" name="Science">
        <title>Green evolution and dynamic adaptations revealed by genomes of the marine picoeukaryotes Micromonas.</title>
        <authorList>
            <person name="Worden A.Z."/>
            <person name="Lee J.H."/>
            <person name="Mock T."/>
            <person name="Rouze P."/>
            <person name="Simmons M.P."/>
            <person name="Aerts A.L."/>
            <person name="Allen A.E."/>
            <person name="Cuvelier M.L."/>
            <person name="Derelle E."/>
            <person name="Everett M.V."/>
            <person name="Foulon E."/>
            <person name="Grimwood J."/>
            <person name="Gundlach H."/>
            <person name="Henrissat B."/>
            <person name="Napoli C."/>
            <person name="McDonald S.M."/>
            <person name="Parker M.S."/>
            <person name="Rombauts S."/>
            <person name="Salamov A."/>
            <person name="Von Dassow P."/>
            <person name="Badger J.H."/>
            <person name="Coutinho P.M."/>
            <person name="Demir E."/>
            <person name="Dubchak I."/>
            <person name="Gentemann C."/>
            <person name="Eikrem W."/>
            <person name="Gready J.E."/>
            <person name="John U."/>
            <person name="Lanier W."/>
            <person name="Lindquist E.A."/>
            <person name="Lucas S."/>
            <person name="Mayer K.F."/>
            <person name="Moreau H."/>
            <person name="Not F."/>
            <person name="Otillar R."/>
            <person name="Panaud O."/>
            <person name="Pangilinan J."/>
            <person name="Paulsen I."/>
            <person name="Piegu B."/>
            <person name="Poliakov A."/>
            <person name="Robbens S."/>
            <person name="Schmutz J."/>
            <person name="Toulza E."/>
            <person name="Wyss T."/>
            <person name="Zelensky A."/>
            <person name="Zhou K."/>
            <person name="Armbrust E.V."/>
            <person name="Bhattacharya D."/>
            <person name="Goodenough U.W."/>
            <person name="Van de Peer Y."/>
            <person name="Grigoriev I.V."/>
        </authorList>
    </citation>
    <scope>NUCLEOTIDE SEQUENCE [LARGE SCALE GENOMIC DNA]</scope>
    <source>
        <strain evidence="2 3">CCMP1545</strain>
    </source>
</reference>
<keyword evidence="3" id="KW-1185">Reference proteome</keyword>
<feature type="compositionally biased region" description="Basic and acidic residues" evidence="1">
    <location>
        <begin position="235"/>
        <end position="252"/>
    </location>
</feature>
<organism evidence="3">
    <name type="scientific">Micromonas pusilla (strain CCMP1545)</name>
    <name type="common">Picoplanktonic green alga</name>
    <dbReference type="NCBI Taxonomy" id="564608"/>
    <lineage>
        <taxon>Eukaryota</taxon>
        <taxon>Viridiplantae</taxon>
        <taxon>Chlorophyta</taxon>
        <taxon>Mamiellophyceae</taxon>
        <taxon>Mamiellales</taxon>
        <taxon>Mamiellaceae</taxon>
        <taxon>Micromonas</taxon>
    </lineage>
</organism>
<feature type="region of interest" description="Disordered" evidence="1">
    <location>
        <begin position="203"/>
        <end position="301"/>
    </location>
</feature>
<evidence type="ECO:0000256" key="1">
    <source>
        <dbReference type="SAM" id="MobiDB-lite"/>
    </source>
</evidence>
<dbReference type="RefSeq" id="XP_003064347.1">
    <property type="nucleotide sequence ID" value="XM_003064301.1"/>
</dbReference>
<dbReference type="Proteomes" id="UP000001876">
    <property type="component" value="Unassembled WGS sequence"/>
</dbReference>
<gene>
    <name evidence="2" type="ORF">MICPUCDRAFT_66504</name>
</gene>
<protein>
    <submittedName>
        <fullName evidence="2">Predicted protein</fullName>
    </submittedName>
</protein>
<dbReference type="KEGG" id="mpp:MICPUCDRAFT_66504"/>
<name>C1N8W8_MICPC</name>
<accession>C1N8W8</accession>
<feature type="compositionally biased region" description="Basic residues" evidence="1">
    <location>
        <begin position="277"/>
        <end position="291"/>
    </location>
</feature>
<dbReference type="AlphaFoldDB" id="C1N8W8"/>
<dbReference type="GeneID" id="9689788"/>
<evidence type="ECO:0000313" key="2">
    <source>
        <dbReference type="EMBL" id="EEH51252.1"/>
    </source>
</evidence>
<evidence type="ECO:0000313" key="3">
    <source>
        <dbReference type="Proteomes" id="UP000001876"/>
    </source>
</evidence>
<feature type="compositionally biased region" description="Basic and acidic residues" evidence="1">
    <location>
        <begin position="292"/>
        <end position="301"/>
    </location>
</feature>
<dbReference type="EMBL" id="GG663751">
    <property type="protein sequence ID" value="EEH51252.1"/>
    <property type="molecule type" value="Genomic_DNA"/>
</dbReference>
<feature type="compositionally biased region" description="Low complexity" evidence="1">
    <location>
        <begin position="253"/>
        <end position="264"/>
    </location>
</feature>
<feature type="region of interest" description="Disordered" evidence="1">
    <location>
        <begin position="1"/>
        <end position="33"/>
    </location>
</feature>
<feature type="compositionally biased region" description="Basic and acidic residues" evidence="1">
    <location>
        <begin position="22"/>
        <end position="33"/>
    </location>
</feature>
<proteinExistence type="predicted"/>
<sequence>MQCSARRPKSPQPDRRRTHVPGRREHGDQHAVQERVPERLHRLLLRADLVPLVQILPLREDVFAEETTLGASHLSLQRVVLLPRHLVPSLMLFAARSRPRSDSMSSSKLIALSALNAKRERPPFSCASYALRLSRDFLMRAYASVMVSCGTYSTSLTCCCCRGGVDDAFFAPPKSAPRPFGAGGGVGGGGGASFFQNARVAMRDDARRASSSPRAEDARRRSAPATTRVGTTAEANDRADISMTRGERRDVSARASRVARVPRPSTRRRGTFSCTSGRRRRDDKKKRRHRHLSVERSHVIG</sequence>